<accession>A0ABS3TUM8</accession>
<dbReference type="CDD" id="cd01297">
    <property type="entry name" value="D-aminoacylase"/>
    <property type="match status" value="1"/>
</dbReference>
<feature type="domain" description="Amidohydrolase 3" evidence="1">
    <location>
        <begin position="46"/>
        <end position="549"/>
    </location>
</feature>
<keyword evidence="3" id="KW-1185">Reference proteome</keyword>
<dbReference type="InterPro" id="IPR050378">
    <property type="entry name" value="Metallo-dep_Hydrolases_sf"/>
</dbReference>
<proteinExistence type="predicted"/>
<dbReference type="SUPFAM" id="SSF51338">
    <property type="entry name" value="Composite domain of metallo-dependent hydrolases"/>
    <property type="match status" value="1"/>
</dbReference>
<evidence type="ECO:0000313" key="3">
    <source>
        <dbReference type="Proteomes" id="UP000669060"/>
    </source>
</evidence>
<comment type="caution">
    <text evidence="2">The sequence shown here is derived from an EMBL/GenBank/DDBJ whole genome shotgun (WGS) entry which is preliminary data.</text>
</comment>
<name>A0ABS3TUM8_9PSED</name>
<dbReference type="Gene3D" id="2.30.40.10">
    <property type="entry name" value="Urease, subunit C, domain 1"/>
    <property type="match status" value="2"/>
</dbReference>
<dbReference type="InterPro" id="IPR032466">
    <property type="entry name" value="Metal_Hydrolase"/>
</dbReference>
<dbReference type="EMBL" id="JAELYA010000008">
    <property type="protein sequence ID" value="MBO3277385.1"/>
    <property type="molecule type" value="Genomic_DNA"/>
</dbReference>
<dbReference type="PANTHER" id="PTHR11647:SF1">
    <property type="entry name" value="COLLAPSIN RESPONSE MEDIATOR PROTEIN"/>
    <property type="match status" value="1"/>
</dbReference>
<dbReference type="SUPFAM" id="SSF51556">
    <property type="entry name" value="Metallo-dependent hydrolases"/>
    <property type="match status" value="1"/>
</dbReference>
<gene>
    <name evidence="2" type="ORF">JFY56_19385</name>
</gene>
<sequence length="565" mass="61192">MSTQFDLVIRGGEVADGLGGETCRADVAIRDGRIVEVGQVAGRGVEEIDARGHLVTPGFVDIHTHYDAQAMWDRSLAPSSNHGVTTVVMGNCGVGFAPVRAGDRECLIELMEGVEDIPGVALHEGLDWQWESFADYLAALEARPRDIDCCAQLPHAALRLYVMGERAVRLEMATDEDMARMRELAAEAMRAGAIGFSTSRSLNHKSVRGDPTPSLRAAEEELTAIALGLKDAGRGVLQVITDFLDVEAEFALLRRLVEVSGRPLSFSLAQRHSAPDAWRRVLELTAEAVRDGLPMRAQIAPRGVGVLLGLKGSLNVFCECPGYREIADLPLEERVARMREPQLRERLLAEVDGSRHALLGPKLHDYANLYRIGNPPNYNPGREAAVAAIAAREGREAKEMAYDLLLEDDGGNFLYMPMANYAARDLECCAEMIADPNTVIGLGDGGAHVGLICDSSFPTFLLQHWGTHSGRFSLPWLVKRQTSDTARAVGLLDRGVIAPGMKADINVIAPDRLGLAVPHIRHDLPAGGKRLLQGASGYVATIVSGVPVYRDGEPTGQYPGRLVRP</sequence>
<dbReference type="RefSeq" id="WP_208315689.1">
    <property type="nucleotide sequence ID" value="NZ_JAELYA010000008.1"/>
</dbReference>
<dbReference type="Proteomes" id="UP000669060">
    <property type="component" value="Unassembled WGS sequence"/>
</dbReference>
<evidence type="ECO:0000313" key="2">
    <source>
        <dbReference type="EMBL" id="MBO3277385.1"/>
    </source>
</evidence>
<dbReference type="InterPro" id="IPR013108">
    <property type="entry name" value="Amidohydro_3"/>
</dbReference>
<dbReference type="Pfam" id="PF07969">
    <property type="entry name" value="Amidohydro_3"/>
    <property type="match status" value="1"/>
</dbReference>
<dbReference type="Gene3D" id="3.20.20.140">
    <property type="entry name" value="Metal-dependent hydrolases"/>
    <property type="match status" value="2"/>
</dbReference>
<dbReference type="InterPro" id="IPR011059">
    <property type="entry name" value="Metal-dep_hydrolase_composite"/>
</dbReference>
<organism evidence="2 3">
    <name type="scientific">Pseudomonas schmalbachii</name>
    <dbReference type="NCBI Taxonomy" id="2816993"/>
    <lineage>
        <taxon>Bacteria</taxon>
        <taxon>Pseudomonadati</taxon>
        <taxon>Pseudomonadota</taxon>
        <taxon>Gammaproteobacteria</taxon>
        <taxon>Pseudomonadales</taxon>
        <taxon>Pseudomonadaceae</taxon>
        <taxon>Pseudomonas</taxon>
    </lineage>
</organism>
<protein>
    <submittedName>
        <fullName evidence="2">Amidohydrolase family protein</fullName>
    </submittedName>
</protein>
<dbReference type="PANTHER" id="PTHR11647">
    <property type="entry name" value="HYDRANTOINASE/DIHYDROPYRIMIDINASE FAMILY MEMBER"/>
    <property type="match status" value="1"/>
</dbReference>
<evidence type="ECO:0000259" key="1">
    <source>
        <dbReference type="Pfam" id="PF07969"/>
    </source>
</evidence>
<reference evidence="2 3" key="1">
    <citation type="submission" date="2020-12" db="EMBL/GenBank/DDBJ databases">
        <title>Pseudomonas schmalbachii sp. nov. isolated from millipede gut.</title>
        <authorList>
            <person name="Shelomi M."/>
        </authorList>
    </citation>
    <scope>NUCLEOTIDE SEQUENCE [LARGE SCALE GENOMIC DNA]</scope>
    <source>
        <strain evidence="2 3">Milli4</strain>
    </source>
</reference>